<dbReference type="GO" id="GO:0005506">
    <property type="term" value="F:iron ion binding"/>
    <property type="evidence" value="ECO:0007669"/>
    <property type="project" value="InterPro"/>
</dbReference>
<comment type="similarity">
    <text evidence="5">Belongs to the cytochrome P450 family.</text>
</comment>
<evidence type="ECO:0000256" key="2">
    <source>
        <dbReference type="ARBA" id="ARBA00023002"/>
    </source>
</evidence>
<comment type="cofactor">
    <cofactor evidence="4">
        <name>heme</name>
        <dbReference type="ChEBI" id="CHEBI:30413"/>
    </cofactor>
</comment>
<dbReference type="SUPFAM" id="SSF48264">
    <property type="entry name" value="Cytochrome P450"/>
    <property type="match status" value="1"/>
</dbReference>
<evidence type="ECO:0000313" key="8">
    <source>
        <dbReference type="Proteomes" id="UP000646827"/>
    </source>
</evidence>
<keyword evidence="3 4" id="KW-0408">Iron</keyword>
<organism evidence="7 8">
    <name type="scientific">Circinella minor</name>
    <dbReference type="NCBI Taxonomy" id="1195481"/>
    <lineage>
        <taxon>Eukaryota</taxon>
        <taxon>Fungi</taxon>
        <taxon>Fungi incertae sedis</taxon>
        <taxon>Mucoromycota</taxon>
        <taxon>Mucoromycotina</taxon>
        <taxon>Mucoromycetes</taxon>
        <taxon>Mucorales</taxon>
        <taxon>Lichtheimiaceae</taxon>
        <taxon>Circinella</taxon>
    </lineage>
</organism>
<name>A0A8H7SE30_9FUNG</name>
<feature type="chain" id="PRO_5034509463" description="Cytochrome P450" evidence="6">
    <location>
        <begin position="16"/>
        <end position="466"/>
    </location>
</feature>
<dbReference type="EMBL" id="JAEPRB010000013">
    <property type="protein sequence ID" value="KAG2226788.1"/>
    <property type="molecule type" value="Genomic_DNA"/>
</dbReference>
<dbReference type="InterPro" id="IPR001128">
    <property type="entry name" value="Cyt_P450"/>
</dbReference>
<accession>A0A8H7SE30</accession>
<dbReference type="PROSITE" id="PS00086">
    <property type="entry name" value="CYTOCHROME_P450"/>
    <property type="match status" value="1"/>
</dbReference>
<feature type="binding site" description="axial binding residue" evidence="4">
    <location>
        <position position="401"/>
    </location>
    <ligand>
        <name>heme</name>
        <dbReference type="ChEBI" id="CHEBI:30413"/>
    </ligand>
    <ligandPart>
        <name>Fe</name>
        <dbReference type="ChEBI" id="CHEBI:18248"/>
    </ligandPart>
</feature>
<keyword evidence="4 5" id="KW-0349">Heme</keyword>
<dbReference type="PANTHER" id="PTHR46300:SF11">
    <property type="entry name" value="OXIDOREDUCTASE, PUTATIVE-RELATED"/>
    <property type="match status" value="1"/>
</dbReference>
<evidence type="ECO:0008006" key="9">
    <source>
        <dbReference type="Google" id="ProtNLM"/>
    </source>
</evidence>
<feature type="signal peptide" evidence="6">
    <location>
        <begin position="1"/>
        <end position="15"/>
    </location>
</feature>
<evidence type="ECO:0000256" key="1">
    <source>
        <dbReference type="ARBA" id="ARBA00022723"/>
    </source>
</evidence>
<evidence type="ECO:0000313" key="7">
    <source>
        <dbReference type="EMBL" id="KAG2226788.1"/>
    </source>
</evidence>
<keyword evidence="1 4" id="KW-0479">Metal-binding</keyword>
<evidence type="ECO:0000256" key="3">
    <source>
        <dbReference type="ARBA" id="ARBA00023004"/>
    </source>
</evidence>
<evidence type="ECO:0000256" key="4">
    <source>
        <dbReference type="PIRSR" id="PIRSR602401-1"/>
    </source>
</evidence>
<evidence type="ECO:0000256" key="5">
    <source>
        <dbReference type="RuleBase" id="RU000461"/>
    </source>
</evidence>
<sequence>INLLLILIRLNLYYFIPGPLLRVNMGVKRWVIIGDRYLANEMLKVKGSITSGRPYHLFAFDYYALDQRGMTFTNPDVRWKRSRTIAQDVFSAKGVSKIVPTMESEFSRAIDLLFKDTAEKGNVELVKYMQFATLNIILSICFGIRAKSINDPLFQDVIETVDKTVKWGSPGEDIGTFLPIYSKIIDVLSMKPRRNEKRYAEFIYKKRNPLFRRLIQKALERDNTECFVKELYKVKETNQFEEDDILLFLADLCNAGTDTMAMTLSWAFAILCHHEEVQKELRDEIDSFIKSYKRLPTYEEKDNFPFMLSVQKECIRYRPTNHFTIPHESTADFECQGYFIPKGTVLIPNTYTISLDPKSYYEPEKFVPDRYINDLTSFSVSVNASIEKRDQFIFGWGRRLCPGVHLAEVELFNFWVRIFATARIEAPLDNKGRPVLPDLSAHFDAGLVVAPVEPRLRFIERKDRLI</sequence>
<dbReference type="InterPro" id="IPR036396">
    <property type="entry name" value="Cyt_P450_sf"/>
</dbReference>
<dbReference type="AlphaFoldDB" id="A0A8H7SE30"/>
<dbReference type="PRINTS" id="PR00385">
    <property type="entry name" value="P450"/>
</dbReference>
<dbReference type="Proteomes" id="UP000646827">
    <property type="component" value="Unassembled WGS sequence"/>
</dbReference>
<dbReference type="InterPro" id="IPR002401">
    <property type="entry name" value="Cyt_P450_E_grp-I"/>
</dbReference>
<gene>
    <name evidence="7" type="ORF">INT45_005753</name>
</gene>
<dbReference type="GO" id="GO:0004497">
    <property type="term" value="F:monooxygenase activity"/>
    <property type="evidence" value="ECO:0007669"/>
    <property type="project" value="UniProtKB-KW"/>
</dbReference>
<evidence type="ECO:0000256" key="6">
    <source>
        <dbReference type="SAM" id="SignalP"/>
    </source>
</evidence>
<dbReference type="OrthoDB" id="1470350at2759"/>
<dbReference type="InterPro" id="IPR050364">
    <property type="entry name" value="Cytochrome_P450_fung"/>
</dbReference>
<dbReference type="GO" id="GO:0020037">
    <property type="term" value="F:heme binding"/>
    <property type="evidence" value="ECO:0007669"/>
    <property type="project" value="InterPro"/>
</dbReference>
<proteinExistence type="inferred from homology"/>
<keyword evidence="5" id="KW-0503">Monooxygenase</keyword>
<dbReference type="Pfam" id="PF00067">
    <property type="entry name" value="p450"/>
    <property type="match status" value="1"/>
</dbReference>
<dbReference type="GO" id="GO:0016705">
    <property type="term" value="F:oxidoreductase activity, acting on paired donors, with incorporation or reduction of molecular oxygen"/>
    <property type="evidence" value="ECO:0007669"/>
    <property type="project" value="InterPro"/>
</dbReference>
<comment type="caution">
    <text evidence="7">The sequence shown here is derived from an EMBL/GenBank/DDBJ whole genome shotgun (WGS) entry which is preliminary data.</text>
</comment>
<keyword evidence="8" id="KW-1185">Reference proteome</keyword>
<keyword evidence="6" id="KW-0732">Signal</keyword>
<feature type="non-terminal residue" evidence="7">
    <location>
        <position position="466"/>
    </location>
</feature>
<reference evidence="7 8" key="1">
    <citation type="submission" date="2020-12" db="EMBL/GenBank/DDBJ databases">
        <title>Metabolic potential, ecology and presence of endohyphal bacteria is reflected in genomic diversity of Mucoromycotina.</title>
        <authorList>
            <person name="Muszewska A."/>
            <person name="Okrasinska A."/>
            <person name="Steczkiewicz K."/>
            <person name="Drgas O."/>
            <person name="Orlowska M."/>
            <person name="Perlinska-Lenart U."/>
            <person name="Aleksandrzak-Piekarczyk T."/>
            <person name="Szatraj K."/>
            <person name="Zielenkiewicz U."/>
            <person name="Pilsyk S."/>
            <person name="Malc E."/>
            <person name="Mieczkowski P."/>
            <person name="Kruszewska J.S."/>
            <person name="Biernat P."/>
            <person name="Pawlowska J."/>
        </authorList>
    </citation>
    <scope>NUCLEOTIDE SEQUENCE [LARGE SCALE GENOMIC DNA]</scope>
    <source>
        <strain evidence="7 8">CBS 142.35</strain>
    </source>
</reference>
<dbReference type="Gene3D" id="1.10.630.10">
    <property type="entry name" value="Cytochrome P450"/>
    <property type="match status" value="1"/>
</dbReference>
<keyword evidence="2 5" id="KW-0560">Oxidoreductase</keyword>
<protein>
    <recommendedName>
        <fullName evidence="9">Cytochrome P450</fullName>
    </recommendedName>
</protein>
<dbReference type="InterPro" id="IPR017972">
    <property type="entry name" value="Cyt_P450_CS"/>
</dbReference>
<dbReference type="PANTHER" id="PTHR46300">
    <property type="entry name" value="P450, PUTATIVE (EUROFUNG)-RELATED-RELATED"/>
    <property type="match status" value="1"/>
</dbReference>
<dbReference type="PRINTS" id="PR00463">
    <property type="entry name" value="EP450I"/>
</dbReference>